<keyword evidence="3" id="KW-0233">DNA recombination</keyword>
<dbReference type="InterPro" id="IPR013762">
    <property type="entry name" value="Integrase-like_cat_sf"/>
</dbReference>
<dbReference type="OrthoDB" id="1822491at2"/>
<evidence type="ECO:0000259" key="6">
    <source>
        <dbReference type="PROSITE" id="PS51900"/>
    </source>
</evidence>
<protein>
    <submittedName>
        <fullName evidence="7">Site-specific integrase</fullName>
    </submittedName>
</protein>
<dbReference type="GO" id="GO:0015074">
    <property type="term" value="P:DNA integration"/>
    <property type="evidence" value="ECO:0007669"/>
    <property type="project" value="InterPro"/>
</dbReference>
<accession>A0A3N0CLP5</accession>
<sequence length="385" mass="42396">MSPLSNGGHLVAWAEKLPSGRYRGVYRDAGDKRRSAGTFAHKSAALRAANTKESEVRKSMVADPNAYKQTWKTWADKWWPTRSVEPSTLKADRIRRKTHLADRWDDVPLGSITRQDVKAWASDMAAGGAGPATVQRAVHLLSASLNAAVDAEILTANPAARIQLPKGAKAQERFLTREEYTALRDELPTTDDQLVADLLVYTGMRWGEMSGLHWHRVDLKRGIVRVVETWDEPGGMMKAYPKGKKVRDIPLTPGLVKALKERRKSLPAKLTCSVDHVAGRCRSGLVITTEKRASVLRNSNWSPIWRDAVERSKIGHARIYDLRHTYASWLLQAGVPLAEVGRLMGHVSTQTTAGYAHLAELPSAAVLAALAAPRLPHAGPNNKAV</sequence>
<keyword evidence="2 4" id="KW-0238">DNA-binding</keyword>
<evidence type="ECO:0000256" key="4">
    <source>
        <dbReference type="PROSITE-ProRule" id="PRU01248"/>
    </source>
</evidence>
<evidence type="ECO:0000256" key="1">
    <source>
        <dbReference type="ARBA" id="ARBA00008857"/>
    </source>
</evidence>
<dbReference type="GO" id="GO:0003677">
    <property type="term" value="F:DNA binding"/>
    <property type="evidence" value="ECO:0007669"/>
    <property type="project" value="UniProtKB-UniRule"/>
</dbReference>
<gene>
    <name evidence="7" type="ORF">EFK50_07640</name>
</gene>
<dbReference type="Proteomes" id="UP000267128">
    <property type="component" value="Unassembled WGS sequence"/>
</dbReference>
<evidence type="ECO:0000313" key="7">
    <source>
        <dbReference type="EMBL" id="RNL64387.1"/>
    </source>
</evidence>
<evidence type="ECO:0000313" key="8">
    <source>
        <dbReference type="Proteomes" id="UP000267128"/>
    </source>
</evidence>
<proteinExistence type="inferred from homology"/>
<dbReference type="PROSITE" id="PS51900">
    <property type="entry name" value="CB"/>
    <property type="match status" value="1"/>
</dbReference>
<dbReference type="InterPro" id="IPR010998">
    <property type="entry name" value="Integrase_recombinase_N"/>
</dbReference>
<evidence type="ECO:0000256" key="3">
    <source>
        <dbReference type="ARBA" id="ARBA00023172"/>
    </source>
</evidence>
<organism evidence="7 8">
    <name type="scientific">Nocardioides marmoriginsengisoli</name>
    <dbReference type="NCBI Taxonomy" id="661483"/>
    <lineage>
        <taxon>Bacteria</taxon>
        <taxon>Bacillati</taxon>
        <taxon>Actinomycetota</taxon>
        <taxon>Actinomycetes</taxon>
        <taxon>Propionibacteriales</taxon>
        <taxon>Nocardioidaceae</taxon>
        <taxon>Nocardioides</taxon>
    </lineage>
</organism>
<dbReference type="PANTHER" id="PTHR30349:SF64">
    <property type="entry name" value="PROPHAGE INTEGRASE INTD-RELATED"/>
    <property type="match status" value="1"/>
</dbReference>
<dbReference type="Gene3D" id="1.10.443.10">
    <property type="entry name" value="Intergrase catalytic core"/>
    <property type="match status" value="1"/>
</dbReference>
<evidence type="ECO:0000256" key="2">
    <source>
        <dbReference type="ARBA" id="ARBA00023125"/>
    </source>
</evidence>
<dbReference type="Pfam" id="PF00589">
    <property type="entry name" value="Phage_integrase"/>
    <property type="match status" value="1"/>
</dbReference>
<dbReference type="PROSITE" id="PS51898">
    <property type="entry name" value="TYR_RECOMBINASE"/>
    <property type="match status" value="1"/>
</dbReference>
<dbReference type="InterPro" id="IPR002104">
    <property type="entry name" value="Integrase_catalytic"/>
</dbReference>
<dbReference type="PANTHER" id="PTHR30349">
    <property type="entry name" value="PHAGE INTEGRASE-RELATED"/>
    <property type="match status" value="1"/>
</dbReference>
<dbReference type="AlphaFoldDB" id="A0A3N0CLP5"/>
<dbReference type="SUPFAM" id="SSF56349">
    <property type="entry name" value="DNA breaking-rejoining enzymes"/>
    <property type="match status" value="1"/>
</dbReference>
<name>A0A3N0CLP5_9ACTN</name>
<dbReference type="EMBL" id="RJSE01000005">
    <property type="protein sequence ID" value="RNL64387.1"/>
    <property type="molecule type" value="Genomic_DNA"/>
</dbReference>
<reference evidence="7 8" key="1">
    <citation type="submission" date="2018-11" db="EMBL/GenBank/DDBJ databases">
        <authorList>
            <person name="Li F."/>
        </authorList>
    </citation>
    <scope>NUCLEOTIDE SEQUENCE [LARGE SCALE GENOMIC DNA]</scope>
    <source>
        <strain evidence="7 8">Gsoil 097</strain>
    </source>
</reference>
<dbReference type="InterPro" id="IPR044068">
    <property type="entry name" value="CB"/>
</dbReference>
<dbReference type="InterPro" id="IPR011010">
    <property type="entry name" value="DNA_brk_join_enz"/>
</dbReference>
<feature type="domain" description="Core-binding (CB)" evidence="6">
    <location>
        <begin position="69"/>
        <end position="149"/>
    </location>
</feature>
<evidence type="ECO:0000259" key="5">
    <source>
        <dbReference type="PROSITE" id="PS51898"/>
    </source>
</evidence>
<comment type="similarity">
    <text evidence="1">Belongs to the 'phage' integrase family.</text>
</comment>
<dbReference type="Gene3D" id="1.10.150.130">
    <property type="match status" value="1"/>
</dbReference>
<dbReference type="GO" id="GO:0006310">
    <property type="term" value="P:DNA recombination"/>
    <property type="evidence" value="ECO:0007669"/>
    <property type="project" value="UniProtKB-KW"/>
</dbReference>
<dbReference type="InterPro" id="IPR050090">
    <property type="entry name" value="Tyrosine_recombinase_XerCD"/>
</dbReference>
<dbReference type="CDD" id="cd00796">
    <property type="entry name" value="INT_Rci_Hp1_C"/>
    <property type="match status" value="1"/>
</dbReference>
<comment type="caution">
    <text evidence="7">The sequence shown here is derived from an EMBL/GenBank/DDBJ whole genome shotgun (WGS) entry which is preliminary data.</text>
</comment>
<keyword evidence="8" id="KW-1185">Reference proteome</keyword>
<feature type="domain" description="Tyr recombinase" evidence="5">
    <location>
        <begin position="170"/>
        <end position="368"/>
    </location>
</feature>